<dbReference type="Gene3D" id="1.20.1260.10">
    <property type="match status" value="1"/>
</dbReference>
<gene>
    <name evidence="2" type="ORF">ENV67_07850</name>
</gene>
<protein>
    <submittedName>
        <fullName evidence="2">Rubrerythrin</fullName>
    </submittedName>
</protein>
<dbReference type="CDD" id="cd01045">
    <property type="entry name" value="Ferritin_like_AB"/>
    <property type="match status" value="1"/>
</dbReference>
<dbReference type="InterPro" id="IPR012347">
    <property type="entry name" value="Ferritin-like"/>
</dbReference>
<dbReference type="Pfam" id="PF02915">
    <property type="entry name" value="Rubrerythrin"/>
    <property type="match status" value="1"/>
</dbReference>
<proteinExistence type="predicted"/>
<dbReference type="GO" id="GO:0046872">
    <property type="term" value="F:metal ion binding"/>
    <property type="evidence" value="ECO:0007669"/>
    <property type="project" value="InterPro"/>
</dbReference>
<reference evidence="2" key="1">
    <citation type="journal article" date="2020" name="mSystems">
        <title>Genome- and Community-Level Interaction Insights into Carbon Utilization and Element Cycling Functions of Hydrothermarchaeota in Hydrothermal Sediment.</title>
        <authorList>
            <person name="Zhou Z."/>
            <person name="Liu Y."/>
            <person name="Xu W."/>
            <person name="Pan J."/>
            <person name="Luo Z.H."/>
            <person name="Li M."/>
        </authorList>
    </citation>
    <scope>NUCLEOTIDE SEQUENCE [LARGE SCALE GENOMIC DNA]</scope>
    <source>
        <strain evidence="2">SpSt-780</strain>
    </source>
</reference>
<sequence>MEQSVKDLVEVILDIGNFSLEDLILSALKSEIDSKDIYLNLSKNVKNFMLKDKLKFLSDEEEKHRLFFVELYKRSFPNKQMKIPDKTPVPLPEIKFTDEMVRLSDILSQAMNAEKSAKEFYEEISKLYYDKERDTYKAIKYIAMMEDVHYSILEAEKSFVEKFEDVDIEWPMIHIGP</sequence>
<evidence type="ECO:0000259" key="1">
    <source>
        <dbReference type="Pfam" id="PF02915"/>
    </source>
</evidence>
<organism evidence="2">
    <name type="scientific">candidate division WOR-3 bacterium</name>
    <dbReference type="NCBI Taxonomy" id="2052148"/>
    <lineage>
        <taxon>Bacteria</taxon>
        <taxon>Bacteria division WOR-3</taxon>
    </lineage>
</organism>
<dbReference type="EMBL" id="DTHG01000096">
    <property type="protein sequence ID" value="HGW92435.1"/>
    <property type="molecule type" value="Genomic_DNA"/>
</dbReference>
<dbReference type="GO" id="GO:0016491">
    <property type="term" value="F:oxidoreductase activity"/>
    <property type="evidence" value="ECO:0007669"/>
    <property type="project" value="InterPro"/>
</dbReference>
<dbReference type="InterPro" id="IPR009078">
    <property type="entry name" value="Ferritin-like_SF"/>
</dbReference>
<evidence type="ECO:0000313" key="2">
    <source>
        <dbReference type="EMBL" id="HGW92435.1"/>
    </source>
</evidence>
<dbReference type="InterPro" id="IPR003251">
    <property type="entry name" value="Rr_diiron-bd_dom"/>
</dbReference>
<comment type="caution">
    <text evidence="2">The sequence shown here is derived from an EMBL/GenBank/DDBJ whole genome shotgun (WGS) entry which is preliminary data.</text>
</comment>
<accession>A0A7C4U961</accession>
<dbReference type="SUPFAM" id="SSF47240">
    <property type="entry name" value="Ferritin-like"/>
    <property type="match status" value="1"/>
</dbReference>
<name>A0A7C4U961_UNCW3</name>
<dbReference type="AlphaFoldDB" id="A0A7C4U961"/>
<feature type="domain" description="Rubrerythrin diiron-binding" evidence="1">
    <location>
        <begin position="23"/>
        <end position="156"/>
    </location>
</feature>